<protein>
    <submittedName>
        <fullName evidence="1">Uncharacterized protein</fullName>
    </submittedName>
</protein>
<evidence type="ECO:0000313" key="1">
    <source>
        <dbReference type="EMBL" id="KAI8559434.1"/>
    </source>
</evidence>
<organism evidence="1 2">
    <name type="scientific">Rhododendron molle</name>
    <name type="common">Chinese azalea</name>
    <name type="synonym">Azalea mollis</name>
    <dbReference type="NCBI Taxonomy" id="49168"/>
    <lineage>
        <taxon>Eukaryota</taxon>
        <taxon>Viridiplantae</taxon>
        <taxon>Streptophyta</taxon>
        <taxon>Embryophyta</taxon>
        <taxon>Tracheophyta</taxon>
        <taxon>Spermatophyta</taxon>
        <taxon>Magnoliopsida</taxon>
        <taxon>eudicotyledons</taxon>
        <taxon>Gunneridae</taxon>
        <taxon>Pentapetalae</taxon>
        <taxon>asterids</taxon>
        <taxon>Ericales</taxon>
        <taxon>Ericaceae</taxon>
        <taxon>Ericoideae</taxon>
        <taxon>Rhodoreae</taxon>
        <taxon>Rhododendron</taxon>
    </lineage>
</organism>
<dbReference type="Proteomes" id="UP001062846">
    <property type="component" value="Chromosome 4"/>
</dbReference>
<comment type="caution">
    <text evidence="1">The sequence shown here is derived from an EMBL/GenBank/DDBJ whole genome shotgun (WGS) entry which is preliminary data.</text>
</comment>
<keyword evidence="2" id="KW-1185">Reference proteome</keyword>
<accession>A0ACC0P307</accession>
<dbReference type="EMBL" id="CM046391">
    <property type="protein sequence ID" value="KAI8559434.1"/>
    <property type="molecule type" value="Genomic_DNA"/>
</dbReference>
<gene>
    <name evidence="1" type="ORF">RHMOL_Rhmol04G0173500</name>
</gene>
<evidence type="ECO:0000313" key="2">
    <source>
        <dbReference type="Proteomes" id="UP001062846"/>
    </source>
</evidence>
<proteinExistence type="predicted"/>
<name>A0ACC0P307_RHOML</name>
<reference evidence="1" key="1">
    <citation type="submission" date="2022-02" db="EMBL/GenBank/DDBJ databases">
        <title>Plant Genome Project.</title>
        <authorList>
            <person name="Zhang R.-G."/>
        </authorList>
    </citation>
    <scope>NUCLEOTIDE SEQUENCE</scope>
    <source>
        <strain evidence="1">AT1</strain>
    </source>
</reference>
<sequence>MGLPLMFIRPSNTLSSPKRRKALIADSDKDTISYPGTGRMTRSKQAMRKQEKTKEEEKEKQDAELDENAKISSFCKKRPSHRSSLAHPSDTSSSHQSPSQKVPLVEPINEENPNTMVDLNQVGNPENLPDFSNPETSTIENHVDSLLAVPETPLPESLETPTLQDATLDLNLNGSGSVHMTSSSFASFDVHAFSSKVKAFCDKICLPCSSTSNSAESCG</sequence>